<dbReference type="SUPFAM" id="SSF53300">
    <property type="entry name" value="vWA-like"/>
    <property type="match status" value="1"/>
</dbReference>
<dbReference type="PANTHER" id="PTHR10338">
    <property type="entry name" value="INTER-ALPHA-TRYPSIN INHIBITOR HEAVY CHAIN FAMILY MEMBER"/>
    <property type="match status" value="1"/>
</dbReference>
<dbReference type="InterPro" id="IPR002035">
    <property type="entry name" value="VWF_A"/>
</dbReference>
<name>A0A6N3BY70_9FIRM</name>
<dbReference type="RefSeq" id="WP_156530842.1">
    <property type="nucleotide sequence ID" value="NZ_CACRUE010000026.1"/>
</dbReference>
<dbReference type="InterPro" id="IPR050934">
    <property type="entry name" value="ITIH"/>
</dbReference>
<organism evidence="2">
    <name type="scientific">Intestinibacter bartlettii</name>
    <dbReference type="NCBI Taxonomy" id="261299"/>
    <lineage>
        <taxon>Bacteria</taxon>
        <taxon>Bacillati</taxon>
        <taxon>Bacillota</taxon>
        <taxon>Clostridia</taxon>
        <taxon>Peptostreptococcales</taxon>
        <taxon>Peptostreptococcaceae</taxon>
        <taxon>Intestinibacter</taxon>
    </lineage>
</organism>
<dbReference type="SMART" id="SM00327">
    <property type="entry name" value="VWA"/>
    <property type="match status" value="1"/>
</dbReference>
<reference evidence="2" key="1">
    <citation type="submission" date="2019-11" db="EMBL/GenBank/DDBJ databases">
        <authorList>
            <person name="Feng L."/>
        </authorList>
    </citation>
    <scope>NUCLEOTIDE SEQUENCE</scope>
    <source>
        <strain evidence="2">IbartlettiiLFYP30</strain>
    </source>
</reference>
<sequence length="273" mass="30567">MPLNLHKDDEITIDEFKEYDFDPLEVKPISKKNLVIFFLVDTSGSMSGKKIGTLNTTMEELLPELRGLGGATTDIKLAVMTFSSGCEWITKEPMSVDDYQYWTRLKAEGLTDLGEAFTELSNKLSRKEFLNAPSLSYAPVIFLLTDGYATDDALEGLKTLQHNNWYKYGLKVALGLGEKFDEELLKKFTGNPELVVTAKTSDQLSKLVKTIAVTSSQIGSRSMTLTNDEDGREIMPEDVLGTKEKELADTIKDTINNDDDFVEDFDVEDGWDD</sequence>
<evidence type="ECO:0000313" key="2">
    <source>
        <dbReference type="EMBL" id="VYU08124.1"/>
    </source>
</evidence>
<dbReference type="EMBL" id="CACRUE010000026">
    <property type="protein sequence ID" value="VYU08124.1"/>
    <property type="molecule type" value="Genomic_DNA"/>
</dbReference>
<dbReference type="InterPro" id="IPR036465">
    <property type="entry name" value="vWFA_dom_sf"/>
</dbReference>
<dbReference type="Gene3D" id="3.40.50.410">
    <property type="entry name" value="von Willebrand factor, type A domain"/>
    <property type="match status" value="1"/>
</dbReference>
<proteinExistence type="predicted"/>
<dbReference type="Pfam" id="PF00092">
    <property type="entry name" value="VWA"/>
    <property type="match status" value="1"/>
</dbReference>
<dbReference type="AlphaFoldDB" id="A0A6N3BY70"/>
<gene>
    <name evidence="2" type="ORF">IBLFYP30_01688</name>
</gene>
<dbReference type="PROSITE" id="PS50234">
    <property type="entry name" value="VWFA"/>
    <property type="match status" value="1"/>
</dbReference>
<dbReference type="PANTHER" id="PTHR10338:SF108">
    <property type="entry name" value="INTER-ALPHA-TRYPSIN INHIBITOR HEAVY CHAIN H4-LIKE PROTEIN"/>
    <property type="match status" value="1"/>
</dbReference>
<evidence type="ECO:0000259" key="1">
    <source>
        <dbReference type="PROSITE" id="PS50234"/>
    </source>
</evidence>
<accession>A0A6N3BY70</accession>
<feature type="domain" description="VWFA" evidence="1">
    <location>
        <begin position="35"/>
        <end position="211"/>
    </location>
</feature>
<protein>
    <submittedName>
        <fullName evidence="2">von Willebrand factor type A domain protein</fullName>
    </submittedName>
</protein>